<dbReference type="EMBL" id="CP063196">
    <property type="protein sequence ID" value="UOE19216.1"/>
    <property type="molecule type" value="Genomic_DNA"/>
</dbReference>
<accession>A0A399FXX2</accession>
<dbReference type="KEGG" id="thao:NI17_021105"/>
<reference evidence="1" key="1">
    <citation type="submission" date="2020-10" db="EMBL/GenBank/DDBJ databases">
        <title>De novo genome project of the cellulose decomposer Thermobifida halotolerans type strain.</title>
        <authorList>
            <person name="Nagy I."/>
            <person name="Horvath B."/>
            <person name="Kukolya J."/>
            <person name="Nagy I."/>
            <person name="Orsini M."/>
        </authorList>
    </citation>
    <scope>NUCLEOTIDE SEQUENCE</scope>
    <source>
        <strain evidence="1">DSM 44931</strain>
    </source>
</reference>
<name>A0A399FXX2_9ACTN</name>
<dbReference type="Proteomes" id="UP000265719">
    <property type="component" value="Chromosome"/>
</dbReference>
<proteinExistence type="predicted"/>
<organism evidence="1 2">
    <name type="scientific">Thermobifida halotolerans</name>
    <dbReference type="NCBI Taxonomy" id="483545"/>
    <lineage>
        <taxon>Bacteria</taxon>
        <taxon>Bacillati</taxon>
        <taxon>Actinomycetota</taxon>
        <taxon>Actinomycetes</taxon>
        <taxon>Streptosporangiales</taxon>
        <taxon>Nocardiopsidaceae</taxon>
        <taxon>Thermobifida</taxon>
    </lineage>
</organism>
<gene>
    <name evidence="1" type="ORF">NI17_021105</name>
</gene>
<protein>
    <submittedName>
        <fullName evidence="1">Uncharacterized protein</fullName>
    </submittedName>
</protein>
<dbReference type="AlphaFoldDB" id="A0A399FXX2"/>
<sequence length="84" mass="9944">MGGVEFGLFLMLLLGVVVPVGVIIIVVAILWRSQRSAEQRVRSPEYWEQQWAESDSLLRDLDRRLAEGEIDRSEYERLRERYRH</sequence>
<evidence type="ECO:0000313" key="2">
    <source>
        <dbReference type="Proteomes" id="UP000265719"/>
    </source>
</evidence>
<dbReference type="RefSeq" id="WP_068689930.1">
    <property type="nucleotide sequence ID" value="NZ_CP063196.1"/>
</dbReference>
<keyword evidence="2" id="KW-1185">Reference proteome</keyword>
<evidence type="ECO:0000313" key="1">
    <source>
        <dbReference type="EMBL" id="UOE19216.1"/>
    </source>
</evidence>